<dbReference type="PANTHER" id="PTHR47396:SF1">
    <property type="entry name" value="ATP-DEPENDENT HELICASE IRC3-RELATED"/>
    <property type="match status" value="1"/>
</dbReference>
<organism evidence="2 3">
    <name type="scientific">Ruminococcus albus SY3</name>
    <dbReference type="NCBI Taxonomy" id="1341156"/>
    <lineage>
        <taxon>Bacteria</taxon>
        <taxon>Bacillati</taxon>
        <taxon>Bacillota</taxon>
        <taxon>Clostridia</taxon>
        <taxon>Eubacteriales</taxon>
        <taxon>Oscillospiraceae</taxon>
        <taxon>Ruminococcus</taxon>
    </lineage>
</organism>
<reference evidence="2 3" key="1">
    <citation type="submission" date="2013-06" db="EMBL/GenBank/DDBJ databases">
        <title>Rumen cellulosomics: divergent fiber-degrading strategies revealed by comparative genome-wide analysis of six Ruminococcal strains.</title>
        <authorList>
            <person name="Dassa B."/>
            <person name="Borovok I."/>
            <person name="Lamed R."/>
            <person name="Flint H."/>
            <person name="Yeoman C.J."/>
            <person name="White B."/>
            <person name="Bayer E.A."/>
        </authorList>
    </citation>
    <scope>NUCLEOTIDE SEQUENCE [LARGE SCALE GENOMIC DNA]</scope>
    <source>
        <strain evidence="2 3">SY3</strain>
    </source>
</reference>
<dbReference type="InterPro" id="IPR050742">
    <property type="entry name" value="Helicase_Restrict-Modif_Enz"/>
</dbReference>
<dbReference type="PATRIC" id="fig|1341156.4.peg.1199"/>
<proteinExistence type="predicted"/>
<dbReference type="Pfam" id="PF22548">
    <property type="entry name" value="AEP-TOTE"/>
    <property type="match status" value="1"/>
</dbReference>
<evidence type="ECO:0000313" key="3">
    <source>
        <dbReference type="Proteomes" id="UP000021369"/>
    </source>
</evidence>
<dbReference type="Gene3D" id="3.40.50.300">
    <property type="entry name" value="P-loop containing nucleotide triphosphate hydrolases"/>
    <property type="match status" value="2"/>
</dbReference>
<dbReference type="GO" id="GO:0004519">
    <property type="term" value="F:endonuclease activity"/>
    <property type="evidence" value="ECO:0007669"/>
    <property type="project" value="UniProtKB-KW"/>
</dbReference>
<dbReference type="Pfam" id="PF13091">
    <property type="entry name" value="PLDc_2"/>
    <property type="match status" value="1"/>
</dbReference>
<dbReference type="SMART" id="SM00487">
    <property type="entry name" value="DEXDc"/>
    <property type="match status" value="1"/>
</dbReference>
<dbReference type="Pfam" id="PF04851">
    <property type="entry name" value="ResIII"/>
    <property type="match status" value="1"/>
</dbReference>
<gene>
    <name evidence="2" type="ORF">RASY3_09510</name>
</gene>
<dbReference type="RefSeq" id="WP_051506453.1">
    <property type="nucleotide sequence ID" value="NZ_JEOB01000002.1"/>
</dbReference>
<dbReference type="OrthoDB" id="9802848at2"/>
<dbReference type="CDD" id="cd09126">
    <property type="entry name" value="PLDc_C_DEXD_like"/>
    <property type="match status" value="1"/>
</dbReference>
<dbReference type="Gene3D" id="3.30.870.10">
    <property type="entry name" value="Endonuclease Chain A"/>
    <property type="match status" value="1"/>
</dbReference>
<keyword evidence="2" id="KW-0540">Nuclease</keyword>
<dbReference type="GO" id="GO:0003677">
    <property type="term" value="F:DNA binding"/>
    <property type="evidence" value="ECO:0007669"/>
    <property type="project" value="InterPro"/>
</dbReference>
<dbReference type="GO" id="GO:0016787">
    <property type="term" value="F:hydrolase activity"/>
    <property type="evidence" value="ECO:0007669"/>
    <property type="project" value="InterPro"/>
</dbReference>
<dbReference type="SUPFAM" id="SSF56024">
    <property type="entry name" value="Phospholipase D/nuclease"/>
    <property type="match status" value="1"/>
</dbReference>
<dbReference type="InterPro" id="IPR025202">
    <property type="entry name" value="PLD-like_dom"/>
</dbReference>
<keyword evidence="2" id="KW-0378">Hydrolase</keyword>
<dbReference type="EMBL" id="JEOB01000002">
    <property type="protein sequence ID" value="EXM39925.1"/>
    <property type="molecule type" value="Genomic_DNA"/>
</dbReference>
<dbReference type="CDD" id="cd00525">
    <property type="entry name" value="AE_Prim_S_like"/>
    <property type="match status" value="1"/>
</dbReference>
<accession>A0A011WSE0</accession>
<name>A0A011WSE0_RUMAL</name>
<dbReference type="GO" id="GO:0005524">
    <property type="term" value="F:ATP binding"/>
    <property type="evidence" value="ECO:0007669"/>
    <property type="project" value="InterPro"/>
</dbReference>
<dbReference type="Proteomes" id="UP000021369">
    <property type="component" value="Unassembled WGS sequence"/>
</dbReference>
<sequence length="990" mass="113089">MNITELQNRIATLERENAYLKALLDNAGISYNANHHYEQSSQEIYDENQGRRIIPVQITHNHVRAFFSYFWGRMDVFSKRYQNKSTRNAGYFTQCDNFWRHGICPKASGVKIKCKDCNNRSWTKLQAFHIEAHLTGKKDDASDVVGIYPLFPDGTCRFLVFDFDNHEKGSEENDNANSDDTWIEEVNALREICNKAKIPTLVERSRSGRGAHVWIFFNAPIDASLARRFGIALLDKGAESVNLKSFHYYDRMLPAQDALNNGELGNLIALPLQGKALKDGNSAFIDENWNAYPDQWKALLSTQKLSKQQIEDYIADQYSENNQNNYTLLNDDTKPWERSNTFHNEDVSGSIRIVLSNQIYVKTKNLKPRIQNQIRRLAAFSNPQFYKNKAIGLSNYAQSRFIYLGYDENGYICIPRGLLDKLQEQCENAGISIELDDKRCSEKHLNIEFNGELRDNQKDAITSLMKYDNGIISAATAFGKTVTCSGIISIIKTSTLILLESSALVEQWEKALSTFLTINEELPEYQTKTGRVKKRKSVIGIIHGAKDTSTGIIDIAMAGSLCKKGVFHPRLKEYGMIIVDECHHSASSTISAVLREVNAKYIYGVTATPFRGDGLEKIIFMLLGDIRYKYTAKDKAEEQGISHYVVPRFTRAVSPHGRDRLHVNDAYEIIRNNEIRDDQIITDIKSCIETRRTPVILTKYTDHAAQLYEKVKLYADNVFLLTGTKSKKEQKAVRSAMERVPANESMIFIATGQLIGEGFDYPRLDTLFLATPVSWKGIVEQYAGRLNRDYDGKDNVMIYDYVDIHIPVFDKMYAKRLKAYKRIGYQLYTGKTLENQASNSIFDSETYLAVYEKDLKNAAKDIVISSPTLGKNKVHRMISLLKERQESGVKVTIVTWHPEVYKYGKDEHRIELMELLRNAGFHIELMNESCQHYAVIDGEIVWYGSMNLLSKDDVEDNIMRVSSKAIAAELLEMSFRKDNDLNEYQLPLNL</sequence>
<dbReference type="InterPro" id="IPR054347">
    <property type="entry name" value="TOTE_primase"/>
</dbReference>
<dbReference type="GO" id="GO:0005829">
    <property type="term" value="C:cytosol"/>
    <property type="evidence" value="ECO:0007669"/>
    <property type="project" value="TreeGrafter"/>
</dbReference>
<evidence type="ECO:0000259" key="1">
    <source>
        <dbReference type="PROSITE" id="PS51192"/>
    </source>
</evidence>
<dbReference type="SUPFAM" id="SSF52540">
    <property type="entry name" value="P-loop containing nucleoside triphosphate hydrolases"/>
    <property type="match status" value="2"/>
</dbReference>
<dbReference type="AlphaFoldDB" id="A0A011WSE0"/>
<keyword evidence="3" id="KW-1185">Reference proteome</keyword>
<dbReference type="InterPro" id="IPR014001">
    <property type="entry name" value="Helicase_ATP-bd"/>
</dbReference>
<protein>
    <submittedName>
        <fullName evidence="2">Restriction endonuclease subunit R</fullName>
    </submittedName>
</protein>
<feature type="domain" description="Helicase ATP-binding" evidence="1">
    <location>
        <begin position="461"/>
        <end position="627"/>
    </location>
</feature>
<comment type="caution">
    <text evidence="2">The sequence shown here is derived from an EMBL/GenBank/DDBJ whole genome shotgun (WGS) entry which is preliminary data.</text>
</comment>
<dbReference type="CDD" id="cd18785">
    <property type="entry name" value="SF2_C"/>
    <property type="match status" value="1"/>
</dbReference>
<dbReference type="PROSITE" id="PS51192">
    <property type="entry name" value="HELICASE_ATP_BIND_1"/>
    <property type="match status" value="1"/>
</dbReference>
<dbReference type="PANTHER" id="PTHR47396">
    <property type="entry name" value="TYPE I RESTRICTION ENZYME ECOKI R PROTEIN"/>
    <property type="match status" value="1"/>
</dbReference>
<dbReference type="InterPro" id="IPR006935">
    <property type="entry name" value="Helicase/UvrB_N"/>
</dbReference>
<keyword evidence="2" id="KW-0255">Endonuclease</keyword>
<dbReference type="InterPro" id="IPR027417">
    <property type="entry name" value="P-loop_NTPase"/>
</dbReference>
<evidence type="ECO:0000313" key="2">
    <source>
        <dbReference type="EMBL" id="EXM39925.1"/>
    </source>
</evidence>